<feature type="compositionally biased region" description="Low complexity" evidence="4">
    <location>
        <begin position="409"/>
        <end position="433"/>
    </location>
</feature>
<dbReference type="FunFam" id="2.10.110.10:FF:000105">
    <property type="entry name" value="Similar to LIM domain-containing protein"/>
    <property type="match status" value="1"/>
</dbReference>
<feature type="compositionally biased region" description="Low complexity" evidence="4">
    <location>
        <begin position="94"/>
        <end position="110"/>
    </location>
</feature>
<organism evidence="6 7">
    <name type="scientific">Emericella nidulans (strain FGSC A4 / ATCC 38163 / CBS 112.46 / NRRL 194 / M139)</name>
    <name type="common">Aspergillus nidulans</name>
    <dbReference type="NCBI Taxonomy" id="227321"/>
    <lineage>
        <taxon>Eukaryota</taxon>
        <taxon>Fungi</taxon>
        <taxon>Dikarya</taxon>
        <taxon>Ascomycota</taxon>
        <taxon>Pezizomycotina</taxon>
        <taxon>Eurotiomycetes</taxon>
        <taxon>Eurotiomycetidae</taxon>
        <taxon>Eurotiales</taxon>
        <taxon>Aspergillaceae</taxon>
        <taxon>Aspergillus</taxon>
        <taxon>Aspergillus subgen. Nidulantes</taxon>
    </lineage>
</organism>
<dbReference type="AlphaFoldDB" id="Q5AVQ4"/>
<evidence type="ECO:0000256" key="1">
    <source>
        <dbReference type="ARBA" id="ARBA00022723"/>
    </source>
</evidence>
<feature type="domain" description="LIM zinc-binding" evidence="5">
    <location>
        <begin position="558"/>
        <end position="621"/>
    </location>
</feature>
<feature type="compositionally biased region" description="Low complexity" evidence="4">
    <location>
        <begin position="513"/>
        <end position="529"/>
    </location>
</feature>
<feature type="compositionally biased region" description="Polar residues" evidence="4">
    <location>
        <begin position="360"/>
        <end position="373"/>
    </location>
</feature>
<dbReference type="STRING" id="227321.Q5AVQ4"/>
<dbReference type="InterPro" id="IPR001781">
    <property type="entry name" value="Znf_LIM"/>
</dbReference>
<keyword evidence="2 3" id="KW-0862">Zinc</keyword>
<dbReference type="KEGG" id="ani:ANIA_07626"/>
<dbReference type="GO" id="GO:0046872">
    <property type="term" value="F:metal ion binding"/>
    <property type="evidence" value="ECO:0007669"/>
    <property type="project" value="UniProtKB-KW"/>
</dbReference>
<dbReference type="SMART" id="SM00132">
    <property type="entry name" value="LIM"/>
    <property type="match status" value="2"/>
</dbReference>
<feature type="region of interest" description="Disordered" evidence="4">
    <location>
        <begin position="267"/>
        <end position="561"/>
    </location>
</feature>
<dbReference type="FunFam" id="2.10.110.10:FF:000119">
    <property type="entry name" value="LIM domain protein"/>
    <property type="match status" value="1"/>
</dbReference>
<gene>
    <name evidence="6" type="ORF">ANIA_07626</name>
</gene>
<dbReference type="OrthoDB" id="1112565at2759"/>
<dbReference type="SUPFAM" id="SSF57716">
    <property type="entry name" value="Glucocorticoid receptor-like (DNA-binding domain)"/>
    <property type="match status" value="1"/>
</dbReference>
<dbReference type="EMBL" id="BN001304">
    <property type="protein sequence ID" value="CBF79772.1"/>
    <property type="molecule type" value="Genomic_DNA"/>
</dbReference>
<evidence type="ECO:0000259" key="5">
    <source>
        <dbReference type="PROSITE" id="PS50023"/>
    </source>
</evidence>
<evidence type="ECO:0000313" key="7">
    <source>
        <dbReference type="Proteomes" id="UP000000560"/>
    </source>
</evidence>
<name>Q5AVQ4_EMENI</name>
<sequence length="798" mass="85568">MASDMGDLPMIKCSDCGVNVDILAMGDHVCAKSANVIPRTLSPPPPPPKSMRRPTLGAQDSWSSKPGRAEPPSSIDSLRANHSFLEPSTGQDGSLYPSPLSSASGSRSPLRTAPVSHDSSADDSGEGIPSFPLPRSMSGRRVNGMAVKEEPGYTDAVNRSLDHPPHSAHLPLNRDGEQPPPPLPKDDVSFAHKHTVSVDSRSSYRTSLASTRYGDRSSKRSTAISSRRPSFGSVALAGYRYEEDIPPIPQSPPRPFYHSVFSDSSMSDISAKRDGKNEVHSGFDFGGALDKPAASPLRVSSAANSERLSSSRGSAELFFSSPAQSTYGPPLDLPESEFRSETPAESAKVEYKAFRPSASDYLQPNPSDPNGQGDTRRKNSDATDDSAISVSNFARALGLDINDEGVEDSTSSDSSPSETRSGTSLSSIQSDVSSSRRKPSDLSRLGPVVEDPRNETGAKTENLDKSQSESHTALEPPRIPENNFSPDSPTDPALSKGGDLSLVSEISQNSKISQGPRSPQSPLSPQSAQNLEEVEEQKPLARAATEPTPRPQQPKPRGPCRGCGEMIIGKSISSADGRLTGRYHRACFVCFQCRLPFETNDFYVLKDRPYCAQHYHERNGSICAGCHEGIEGEYLETNERTGPGPGDTQKFHLDCLRCRTCNIDLQGEYYEWNGYVYCERDARRAAASVSPHGFRRPTMPSSPLGPPGPGMPMPPPSRGRPPPPGYPGPGRGRGRGPRPPGPPGPYGPGPGRSGRPGPGPAPYGRPPPSPNNLGLPGQAPGGARRFPERRTTRLMNMI</sequence>
<accession>C8VBX4</accession>
<accession>Q5AVQ4</accession>
<feature type="compositionally biased region" description="Basic and acidic residues" evidence="4">
    <location>
        <begin position="270"/>
        <end position="281"/>
    </location>
</feature>
<feature type="compositionally biased region" description="Pro residues" evidence="4">
    <location>
        <begin position="737"/>
        <end position="748"/>
    </location>
</feature>
<protein>
    <recommendedName>
        <fullName evidence="5">LIM zinc-binding domain-containing protein</fullName>
    </recommendedName>
</protein>
<dbReference type="Gene3D" id="2.10.110.10">
    <property type="entry name" value="Cysteine Rich Protein"/>
    <property type="match status" value="2"/>
</dbReference>
<dbReference type="Pfam" id="PF00412">
    <property type="entry name" value="LIM"/>
    <property type="match status" value="2"/>
</dbReference>
<feature type="compositionally biased region" description="Pro residues" evidence="4">
    <location>
        <begin position="757"/>
        <end position="770"/>
    </location>
</feature>
<dbReference type="eggNOG" id="KOG1703">
    <property type="taxonomic scope" value="Eukaryota"/>
</dbReference>
<feature type="compositionally biased region" description="Pro residues" evidence="4">
    <location>
        <begin position="703"/>
        <end position="727"/>
    </location>
</feature>
<dbReference type="InterPro" id="IPR051412">
    <property type="entry name" value="Formin_Homology_Diaphanous_sf"/>
</dbReference>
<dbReference type="HOGENOM" id="CLU_014492_3_0_1"/>
<feature type="region of interest" description="Disordered" evidence="4">
    <location>
        <begin position="37"/>
        <end position="227"/>
    </location>
</feature>
<feature type="compositionally biased region" description="Low complexity" evidence="4">
    <location>
        <begin position="300"/>
        <end position="312"/>
    </location>
</feature>
<evidence type="ECO:0000256" key="4">
    <source>
        <dbReference type="SAM" id="MobiDB-lite"/>
    </source>
</evidence>
<evidence type="ECO:0000256" key="3">
    <source>
        <dbReference type="PROSITE-ProRule" id="PRU00125"/>
    </source>
</evidence>
<reference evidence="7" key="2">
    <citation type="journal article" date="2009" name="Fungal Genet. Biol.">
        <title>The 2008 update of the Aspergillus nidulans genome annotation: a community effort.</title>
        <authorList>
            <person name="Wortman J.R."/>
            <person name="Gilsenan J.M."/>
            <person name="Joardar V."/>
            <person name="Deegan J."/>
            <person name="Clutterbuck J."/>
            <person name="Andersen M.R."/>
            <person name="Archer D."/>
            <person name="Bencina M."/>
            <person name="Braus G."/>
            <person name="Coutinho P."/>
            <person name="von Dohren H."/>
            <person name="Doonan J."/>
            <person name="Driessen A.J."/>
            <person name="Durek P."/>
            <person name="Espeso E."/>
            <person name="Fekete E."/>
            <person name="Flipphi M."/>
            <person name="Estrada C.G."/>
            <person name="Geysens S."/>
            <person name="Goldman G."/>
            <person name="de Groot P.W."/>
            <person name="Hansen K."/>
            <person name="Harris S.D."/>
            <person name="Heinekamp T."/>
            <person name="Helmstaedt K."/>
            <person name="Henrissat B."/>
            <person name="Hofmann G."/>
            <person name="Homan T."/>
            <person name="Horio T."/>
            <person name="Horiuchi H."/>
            <person name="James S."/>
            <person name="Jones M."/>
            <person name="Karaffa L."/>
            <person name="Karanyi Z."/>
            <person name="Kato M."/>
            <person name="Keller N."/>
            <person name="Kelly D.E."/>
            <person name="Kiel J.A."/>
            <person name="Kim J.M."/>
            <person name="van der Klei I.J."/>
            <person name="Klis F.M."/>
            <person name="Kovalchuk A."/>
            <person name="Krasevec N."/>
            <person name="Kubicek C.P."/>
            <person name="Liu B."/>
            <person name="Maccabe A."/>
            <person name="Meyer V."/>
            <person name="Mirabito P."/>
            <person name="Miskei M."/>
            <person name="Mos M."/>
            <person name="Mullins J."/>
            <person name="Nelson D.R."/>
            <person name="Nielsen J."/>
            <person name="Oakley B.R."/>
            <person name="Osmani S.A."/>
            <person name="Pakula T."/>
            <person name="Paszewski A."/>
            <person name="Paulsen I."/>
            <person name="Pilsyk S."/>
            <person name="Pocsi I."/>
            <person name="Punt P.J."/>
            <person name="Ram A.F."/>
            <person name="Ren Q."/>
            <person name="Robellet X."/>
            <person name="Robson G."/>
            <person name="Seiboth B."/>
            <person name="van Solingen P."/>
            <person name="Specht T."/>
            <person name="Sun J."/>
            <person name="Taheri-Talesh N."/>
            <person name="Takeshita N."/>
            <person name="Ussery D."/>
            <person name="vanKuyk P.A."/>
            <person name="Visser H."/>
            <person name="van de Vondervoort P.J."/>
            <person name="de Vries R.P."/>
            <person name="Walton J."/>
            <person name="Xiang X."/>
            <person name="Xiong Y."/>
            <person name="Zeng A.P."/>
            <person name="Brandt B.W."/>
            <person name="Cornell M.J."/>
            <person name="van den Hondel C.A."/>
            <person name="Visser J."/>
            <person name="Oliver S.G."/>
            <person name="Turner G."/>
        </authorList>
    </citation>
    <scope>GENOME REANNOTATION</scope>
    <source>
        <strain evidence="7">FGSC A4 / ATCC 38163 / CBS 112.46 / NRRL 194 / M139</strain>
    </source>
</reference>
<dbReference type="GO" id="GO:0030695">
    <property type="term" value="F:GTPase regulator activity"/>
    <property type="evidence" value="ECO:0007669"/>
    <property type="project" value="UniProtKB-ARBA"/>
</dbReference>
<feature type="compositionally biased region" description="Pro residues" evidence="4">
    <location>
        <begin position="548"/>
        <end position="557"/>
    </location>
</feature>
<feature type="compositionally biased region" description="Basic and acidic residues" evidence="4">
    <location>
        <begin position="450"/>
        <end position="468"/>
    </location>
</feature>
<dbReference type="InParanoid" id="Q5AVQ4"/>
<feature type="compositionally biased region" description="Polar residues" evidence="4">
    <location>
        <begin position="197"/>
        <end position="210"/>
    </location>
</feature>
<keyword evidence="3" id="KW-0440">LIM domain</keyword>
<dbReference type="CDD" id="cd09397">
    <property type="entry name" value="LIM1_UF1"/>
    <property type="match status" value="1"/>
</dbReference>
<evidence type="ECO:0000256" key="2">
    <source>
        <dbReference type="ARBA" id="ARBA00022833"/>
    </source>
</evidence>
<feature type="region of interest" description="Disordered" evidence="4">
    <location>
        <begin position="689"/>
        <end position="798"/>
    </location>
</feature>
<dbReference type="OMA" id="QVYCERD"/>
<keyword evidence="7" id="KW-1185">Reference proteome</keyword>
<dbReference type="Proteomes" id="UP000000560">
    <property type="component" value="Chromosome IV"/>
</dbReference>
<dbReference type="PANTHER" id="PTHR45691">
    <property type="entry name" value="PROTEIN DIAPHANOUS"/>
    <property type="match status" value="1"/>
</dbReference>
<dbReference type="CDD" id="cd08368">
    <property type="entry name" value="LIM"/>
    <property type="match status" value="1"/>
</dbReference>
<reference evidence="7" key="1">
    <citation type="journal article" date="2005" name="Nature">
        <title>Sequencing of Aspergillus nidulans and comparative analysis with A. fumigatus and A. oryzae.</title>
        <authorList>
            <person name="Galagan J.E."/>
            <person name="Calvo S.E."/>
            <person name="Cuomo C."/>
            <person name="Ma L.J."/>
            <person name="Wortman J.R."/>
            <person name="Batzoglou S."/>
            <person name="Lee S.I."/>
            <person name="Basturkmen M."/>
            <person name="Spevak C.C."/>
            <person name="Clutterbuck J."/>
            <person name="Kapitonov V."/>
            <person name="Jurka J."/>
            <person name="Scazzocchio C."/>
            <person name="Farman M."/>
            <person name="Butler J."/>
            <person name="Purcell S."/>
            <person name="Harris S."/>
            <person name="Braus G.H."/>
            <person name="Draht O."/>
            <person name="Busch S."/>
            <person name="D'Enfert C."/>
            <person name="Bouchier C."/>
            <person name="Goldman G.H."/>
            <person name="Bell-Pedersen D."/>
            <person name="Griffiths-Jones S."/>
            <person name="Doonan J.H."/>
            <person name="Yu J."/>
            <person name="Vienken K."/>
            <person name="Pain A."/>
            <person name="Freitag M."/>
            <person name="Selker E.U."/>
            <person name="Archer D.B."/>
            <person name="Penalva M.A."/>
            <person name="Oakley B.R."/>
            <person name="Momany M."/>
            <person name="Tanaka T."/>
            <person name="Kumagai T."/>
            <person name="Asai K."/>
            <person name="Machida M."/>
            <person name="Nierman W.C."/>
            <person name="Denning D.W."/>
            <person name="Caddick M."/>
            <person name="Hynes M."/>
            <person name="Paoletti M."/>
            <person name="Fischer R."/>
            <person name="Miller B."/>
            <person name="Dyer P."/>
            <person name="Sachs M.S."/>
            <person name="Osmani S.A."/>
            <person name="Birren B.W."/>
        </authorList>
    </citation>
    <scope>NUCLEOTIDE SEQUENCE [LARGE SCALE GENOMIC DNA]</scope>
    <source>
        <strain evidence="7">FGSC A4 / ATCC 38163 / CBS 112.46 / NRRL 194 / M139</strain>
    </source>
</reference>
<dbReference type="PROSITE" id="PS50023">
    <property type="entry name" value="LIM_DOMAIN_2"/>
    <property type="match status" value="1"/>
</dbReference>
<dbReference type="PANTHER" id="PTHR45691:SF6">
    <property type="entry name" value="PROTEIN DIAPHANOUS"/>
    <property type="match status" value="1"/>
</dbReference>
<proteinExistence type="predicted"/>
<evidence type="ECO:0000313" key="6">
    <source>
        <dbReference type="EMBL" id="CBF79772.1"/>
    </source>
</evidence>
<dbReference type="GeneID" id="2869631"/>
<keyword evidence="1 3" id="KW-0479">Metal-binding</keyword>
<dbReference type="RefSeq" id="XP_680895.1">
    <property type="nucleotide sequence ID" value="XM_675803.1"/>
</dbReference>
<feature type="compositionally biased region" description="Basic and acidic residues" evidence="4">
    <location>
        <begin position="336"/>
        <end position="353"/>
    </location>
</feature>